<protein>
    <submittedName>
        <fullName evidence="1">Bacillithiol system redox-active protein YtxJ</fullName>
    </submittedName>
</protein>
<dbReference type="InterPro" id="IPR036249">
    <property type="entry name" value="Thioredoxin-like_sf"/>
</dbReference>
<organism evidence="1 2">
    <name type="scientific">Halobacillus salinus</name>
    <dbReference type="NCBI Taxonomy" id="192814"/>
    <lineage>
        <taxon>Bacteria</taxon>
        <taxon>Bacillati</taxon>
        <taxon>Bacillota</taxon>
        <taxon>Bacilli</taxon>
        <taxon>Bacillales</taxon>
        <taxon>Bacillaceae</taxon>
        <taxon>Halobacillus</taxon>
    </lineage>
</organism>
<dbReference type="InterPro" id="IPR022551">
    <property type="entry name" value="BrxC"/>
</dbReference>
<evidence type="ECO:0000313" key="2">
    <source>
        <dbReference type="Proteomes" id="UP000297982"/>
    </source>
</evidence>
<accession>A0A4Z0H3L4</accession>
<dbReference type="NCBIfam" id="TIGR04019">
    <property type="entry name" value="B_thiol_YtxJ"/>
    <property type="match status" value="1"/>
</dbReference>
<proteinExistence type="predicted"/>
<name>A0A4Z0H3L4_9BACI</name>
<dbReference type="EMBL" id="SRJC01000001">
    <property type="protein sequence ID" value="TGB04031.1"/>
    <property type="molecule type" value="Genomic_DNA"/>
</dbReference>
<dbReference type="RefSeq" id="WP_079479394.1">
    <property type="nucleotide sequence ID" value="NZ_FVYZ01000004.1"/>
</dbReference>
<dbReference type="OrthoDB" id="677051at2"/>
<dbReference type="Proteomes" id="UP000297982">
    <property type="component" value="Unassembled WGS sequence"/>
</dbReference>
<reference evidence="1 2" key="1">
    <citation type="journal article" date="2003" name="Int. J. Syst. Evol. Microbiol.">
        <title>Halobacillus salinus sp. nov., isolated from a salt lake on the coast of the East Sea in Korea.</title>
        <authorList>
            <person name="Yoon J.H."/>
            <person name="Kang K.H."/>
            <person name="Park Y.H."/>
        </authorList>
    </citation>
    <scope>NUCLEOTIDE SEQUENCE [LARGE SCALE GENOMIC DNA]</scope>
    <source>
        <strain evidence="1 2">HSL-3</strain>
    </source>
</reference>
<dbReference type="SUPFAM" id="SSF52833">
    <property type="entry name" value="Thioredoxin-like"/>
    <property type="match status" value="1"/>
</dbReference>
<dbReference type="Gene3D" id="3.40.30.10">
    <property type="entry name" value="Glutaredoxin"/>
    <property type="match status" value="1"/>
</dbReference>
<dbReference type="STRING" id="192814.GCA_900166575_00968"/>
<dbReference type="Pfam" id="PF11009">
    <property type="entry name" value="BrxC"/>
    <property type="match status" value="1"/>
</dbReference>
<comment type="caution">
    <text evidence="1">The sequence shown here is derived from an EMBL/GenBank/DDBJ whole genome shotgun (WGS) entry which is preliminary data.</text>
</comment>
<gene>
    <name evidence="1" type="primary">ytxJ</name>
    <name evidence="1" type="ORF">E4663_03215</name>
</gene>
<dbReference type="AlphaFoldDB" id="A0A4Z0H3L4"/>
<keyword evidence="2" id="KW-1185">Reference proteome</keyword>
<sequence>MSVPVITSKEEFERTLDENKTFFLLKNSLTCPISAMARNRYNSFSKESEVPCYMLHVQEARELSNQIAEDFSIQHESPQALLFSNRKVVWNDSHGSITKRNLQKALP</sequence>
<evidence type="ECO:0000313" key="1">
    <source>
        <dbReference type="EMBL" id="TGB04031.1"/>
    </source>
</evidence>